<organism evidence="1 2">
    <name type="scientific">Suillus luteus UH-Slu-Lm8-n1</name>
    <dbReference type="NCBI Taxonomy" id="930992"/>
    <lineage>
        <taxon>Eukaryota</taxon>
        <taxon>Fungi</taxon>
        <taxon>Dikarya</taxon>
        <taxon>Basidiomycota</taxon>
        <taxon>Agaricomycotina</taxon>
        <taxon>Agaricomycetes</taxon>
        <taxon>Agaricomycetidae</taxon>
        <taxon>Boletales</taxon>
        <taxon>Suillineae</taxon>
        <taxon>Suillaceae</taxon>
        <taxon>Suillus</taxon>
    </lineage>
</organism>
<dbReference type="EMBL" id="KN835610">
    <property type="protein sequence ID" value="KIK35580.1"/>
    <property type="molecule type" value="Genomic_DNA"/>
</dbReference>
<proteinExistence type="predicted"/>
<evidence type="ECO:0000313" key="2">
    <source>
        <dbReference type="Proteomes" id="UP000054485"/>
    </source>
</evidence>
<name>A0A0C9ZDK0_9AGAM</name>
<feature type="non-terminal residue" evidence="1">
    <location>
        <position position="1"/>
    </location>
</feature>
<evidence type="ECO:0000313" key="1">
    <source>
        <dbReference type="EMBL" id="KIK35580.1"/>
    </source>
</evidence>
<protein>
    <submittedName>
        <fullName evidence="1">Uncharacterized protein</fullName>
    </submittedName>
</protein>
<accession>A0A0C9ZDK0</accession>
<reference evidence="1 2" key="1">
    <citation type="submission" date="2014-04" db="EMBL/GenBank/DDBJ databases">
        <authorList>
            <consortium name="DOE Joint Genome Institute"/>
            <person name="Kuo A."/>
            <person name="Ruytinx J."/>
            <person name="Rineau F."/>
            <person name="Colpaert J."/>
            <person name="Kohler A."/>
            <person name="Nagy L.G."/>
            <person name="Floudas D."/>
            <person name="Copeland A."/>
            <person name="Barry K.W."/>
            <person name="Cichocki N."/>
            <person name="Veneault-Fourrey C."/>
            <person name="LaButti K."/>
            <person name="Lindquist E.A."/>
            <person name="Lipzen A."/>
            <person name="Lundell T."/>
            <person name="Morin E."/>
            <person name="Murat C."/>
            <person name="Sun H."/>
            <person name="Tunlid A."/>
            <person name="Henrissat B."/>
            <person name="Grigoriev I.V."/>
            <person name="Hibbett D.S."/>
            <person name="Martin F."/>
            <person name="Nordberg H.P."/>
            <person name="Cantor M.N."/>
            <person name="Hua S.X."/>
        </authorList>
    </citation>
    <scope>NUCLEOTIDE SEQUENCE [LARGE SCALE GENOMIC DNA]</scope>
    <source>
        <strain evidence="1 2">UH-Slu-Lm8-n1</strain>
    </source>
</reference>
<reference evidence="2" key="2">
    <citation type="submission" date="2015-01" db="EMBL/GenBank/DDBJ databases">
        <title>Evolutionary Origins and Diversification of the Mycorrhizal Mutualists.</title>
        <authorList>
            <consortium name="DOE Joint Genome Institute"/>
            <consortium name="Mycorrhizal Genomics Consortium"/>
            <person name="Kohler A."/>
            <person name="Kuo A."/>
            <person name="Nagy L.G."/>
            <person name="Floudas D."/>
            <person name="Copeland A."/>
            <person name="Barry K.W."/>
            <person name="Cichocki N."/>
            <person name="Veneault-Fourrey C."/>
            <person name="LaButti K."/>
            <person name="Lindquist E.A."/>
            <person name="Lipzen A."/>
            <person name="Lundell T."/>
            <person name="Morin E."/>
            <person name="Murat C."/>
            <person name="Riley R."/>
            <person name="Ohm R."/>
            <person name="Sun H."/>
            <person name="Tunlid A."/>
            <person name="Henrissat B."/>
            <person name="Grigoriev I.V."/>
            <person name="Hibbett D.S."/>
            <person name="Martin F."/>
        </authorList>
    </citation>
    <scope>NUCLEOTIDE SEQUENCE [LARGE SCALE GENOMIC DNA]</scope>
    <source>
        <strain evidence="2">UH-Slu-Lm8-n1</strain>
    </source>
</reference>
<dbReference type="Proteomes" id="UP000054485">
    <property type="component" value="Unassembled WGS sequence"/>
</dbReference>
<gene>
    <name evidence="1" type="ORF">CY34DRAFT_34635</name>
</gene>
<feature type="non-terminal residue" evidence="1">
    <location>
        <position position="81"/>
    </location>
</feature>
<dbReference type="HOGENOM" id="CLU_096306_3_0_1"/>
<sequence length="81" mass="9399">DNDEGWVDEVSLLPEWERNELQREIQPVKLVLVKLHKLAYKLIHLTTVLLPTWHKVLCASGQAITNIPWDVATQCHAWYAL</sequence>
<keyword evidence="2" id="KW-1185">Reference proteome</keyword>
<dbReference type="AlphaFoldDB" id="A0A0C9ZDK0"/>
<dbReference type="InParanoid" id="A0A0C9ZDK0"/>